<accession>A0ABS4UA96</accession>
<dbReference type="Pfam" id="PF13193">
    <property type="entry name" value="AMP-binding_C"/>
    <property type="match status" value="1"/>
</dbReference>
<dbReference type="Gene3D" id="3.40.50.12780">
    <property type="entry name" value="N-terminal domain of ligase-like"/>
    <property type="match status" value="1"/>
</dbReference>
<dbReference type="PRINTS" id="PR00154">
    <property type="entry name" value="AMPBINDING"/>
</dbReference>
<dbReference type="InterPro" id="IPR020459">
    <property type="entry name" value="AMP-binding"/>
</dbReference>
<comment type="caution">
    <text evidence="3">The sequence shown here is derived from an EMBL/GenBank/DDBJ whole genome shotgun (WGS) entry which is preliminary data.</text>
</comment>
<dbReference type="Proteomes" id="UP001519305">
    <property type="component" value="Unassembled WGS sequence"/>
</dbReference>
<dbReference type="Gene3D" id="3.30.300.30">
    <property type="match status" value="1"/>
</dbReference>
<keyword evidence="3" id="KW-0436">Ligase</keyword>
<dbReference type="PROSITE" id="PS00455">
    <property type="entry name" value="AMP_BINDING"/>
    <property type="match status" value="1"/>
</dbReference>
<feature type="domain" description="AMP-dependent synthetase/ligase" evidence="1">
    <location>
        <begin position="19"/>
        <end position="357"/>
    </location>
</feature>
<evidence type="ECO:0000259" key="2">
    <source>
        <dbReference type="Pfam" id="PF13193"/>
    </source>
</evidence>
<gene>
    <name evidence="3" type="ORF">JOF33_002134</name>
</gene>
<dbReference type="InterPro" id="IPR042099">
    <property type="entry name" value="ANL_N_sf"/>
</dbReference>
<evidence type="ECO:0000259" key="1">
    <source>
        <dbReference type="Pfam" id="PF00501"/>
    </source>
</evidence>
<dbReference type="InterPro" id="IPR020845">
    <property type="entry name" value="AMP-binding_CS"/>
</dbReference>
<evidence type="ECO:0000313" key="4">
    <source>
        <dbReference type="Proteomes" id="UP001519305"/>
    </source>
</evidence>
<evidence type="ECO:0000313" key="3">
    <source>
        <dbReference type="EMBL" id="MBP2333435.1"/>
    </source>
</evidence>
<name>A0ABS4UA96_9CORY</name>
<reference evidence="3 4" key="1">
    <citation type="submission" date="2021-03" db="EMBL/GenBank/DDBJ databases">
        <title>Sequencing the genomes of 1000 actinobacteria strains.</title>
        <authorList>
            <person name="Klenk H.-P."/>
        </authorList>
    </citation>
    <scope>NUCLEOTIDE SEQUENCE [LARGE SCALE GENOMIC DNA]</scope>
    <source>
        <strain evidence="3 4">DSM 44506</strain>
    </source>
</reference>
<proteinExistence type="predicted"/>
<dbReference type="SUPFAM" id="SSF56801">
    <property type="entry name" value="Acetyl-CoA synthetase-like"/>
    <property type="match status" value="1"/>
</dbReference>
<dbReference type="InterPro" id="IPR025110">
    <property type="entry name" value="AMP-bd_C"/>
</dbReference>
<dbReference type="InterPro" id="IPR045851">
    <property type="entry name" value="AMP-bd_C_sf"/>
</dbReference>
<dbReference type="InterPro" id="IPR000873">
    <property type="entry name" value="AMP-dep_synth/lig_dom"/>
</dbReference>
<dbReference type="GO" id="GO:0016874">
    <property type="term" value="F:ligase activity"/>
    <property type="evidence" value="ECO:0007669"/>
    <property type="project" value="UniProtKB-KW"/>
</dbReference>
<feature type="domain" description="AMP-binding enzyme C-terminal" evidence="2">
    <location>
        <begin position="407"/>
        <end position="478"/>
    </location>
</feature>
<keyword evidence="4" id="KW-1185">Reference proteome</keyword>
<dbReference type="RefSeq" id="WP_083291149.1">
    <property type="nucleotide sequence ID" value="NZ_CP047357.1"/>
</dbReference>
<dbReference type="Pfam" id="PF00501">
    <property type="entry name" value="AMP-binding"/>
    <property type="match status" value="1"/>
</dbReference>
<organism evidence="3 4">
    <name type="scientific">Corynebacterium freneyi</name>
    <dbReference type="NCBI Taxonomy" id="134034"/>
    <lineage>
        <taxon>Bacteria</taxon>
        <taxon>Bacillati</taxon>
        <taxon>Actinomycetota</taxon>
        <taxon>Actinomycetes</taxon>
        <taxon>Mycobacteriales</taxon>
        <taxon>Corynebacteriaceae</taxon>
        <taxon>Corynebacterium</taxon>
    </lineage>
</organism>
<protein>
    <submittedName>
        <fullName evidence="3">Acyl-CoA synthetase (AMP-forming)/AMP-acid ligase II</fullName>
    </submittedName>
</protein>
<dbReference type="PANTHER" id="PTHR24096">
    <property type="entry name" value="LONG-CHAIN-FATTY-ACID--COA LIGASE"/>
    <property type="match status" value="1"/>
</dbReference>
<dbReference type="EMBL" id="JAGINY010000001">
    <property type="protein sequence ID" value="MBP2333435.1"/>
    <property type="molecule type" value="Genomic_DNA"/>
</dbReference>
<sequence>MTDIAQYLPWHPSHATDTRIRLTDKRQSITGAAFAEQVDAVATQLLDNGVKRGDVVATFLSNRIELLTVICAAWRIGAAVTPLNPTFTANESSYQVEDSSARLVVAEDDIAADDPEARFPGAVVLPVSQLRTSIPEGADLPAPSTAGDDIAFIIYTSGSTGRPKGVLLDHANVDAMSLDMNEVVGMTGDEHALMILPLFHSNALLAGFLAPFRGGGRITIEPRFDPATFVEAVQTAQPTYFSAVPAIYSYLLALPDDVDADFSSLRFAICGAAPASIEMLLAFEERFRVRVLTGYGLTEGTCVSTVMRPTDEPRSGSVGKPLPRQEVRIADENGGFAPAGVRGEVLIKGPNVMRGYLNRREDTDASFRDGWLRTGDVGIIDDDGFLSIVDRIKHLIIRGGENLYPSEIEAALTSHGDIAEAAVVAAPHPVLNEIPIAYVTGTPDLDDLRAHISARLAKVKLPESIHVLPDLPRNPVGKVDKIALTEMAAAAVAR</sequence>